<dbReference type="Proteomes" id="UP000308488">
    <property type="component" value="Unassembled WGS sequence"/>
</dbReference>
<accession>A0A4U6R8U9</accession>
<keyword evidence="2" id="KW-0732">Signal</keyword>
<protein>
    <recommendedName>
        <fullName evidence="5">RcnB family protein</fullName>
    </recommendedName>
</protein>
<name>A0A4U6R8U9_9GAMM</name>
<dbReference type="OrthoDB" id="5739345at2"/>
<evidence type="ECO:0000313" key="4">
    <source>
        <dbReference type="Proteomes" id="UP000308488"/>
    </source>
</evidence>
<gene>
    <name evidence="3" type="ORF">FDP08_12145</name>
</gene>
<comment type="caution">
    <text evidence="3">The sequence shown here is derived from an EMBL/GenBank/DDBJ whole genome shotgun (WGS) entry which is preliminary data.</text>
</comment>
<reference evidence="3 4" key="1">
    <citation type="submission" date="2019-05" db="EMBL/GenBank/DDBJ databases">
        <title>Marinobacter panjinensis sp. nov., a moderately halophilic bacterium isolated from sea tidal flat environment.</title>
        <authorList>
            <person name="Yang W."/>
            <person name="An M."/>
            <person name="He W."/>
            <person name="Luo X."/>
            <person name="Zhu L."/>
            <person name="Chen G."/>
            <person name="Zhang Y."/>
            <person name="Wang Y."/>
        </authorList>
    </citation>
    <scope>NUCLEOTIDE SEQUENCE [LARGE SCALE GENOMIC DNA]</scope>
    <source>
        <strain evidence="3 4">PJ-16</strain>
    </source>
</reference>
<keyword evidence="4" id="KW-1185">Reference proteome</keyword>
<feature type="chain" id="PRO_5020202519" description="RcnB family protein" evidence="2">
    <location>
        <begin position="22"/>
        <end position="104"/>
    </location>
</feature>
<evidence type="ECO:0000256" key="1">
    <source>
        <dbReference type="SAM" id="MobiDB-lite"/>
    </source>
</evidence>
<dbReference type="EMBL" id="SZYH01000001">
    <property type="protein sequence ID" value="TKV68786.1"/>
    <property type="molecule type" value="Genomic_DNA"/>
</dbReference>
<proteinExistence type="predicted"/>
<evidence type="ECO:0000313" key="3">
    <source>
        <dbReference type="EMBL" id="TKV68786.1"/>
    </source>
</evidence>
<feature type="signal peptide" evidence="2">
    <location>
        <begin position="1"/>
        <end position="21"/>
    </location>
</feature>
<evidence type="ECO:0000256" key="2">
    <source>
        <dbReference type="SAM" id="SignalP"/>
    </source>
</evidence>
<dbReference type="AlphaFoldDB" id="A0A4U6R8U9"/>
<evidence type="ECO:0008006" key="5">
    <source>
        <dbReference type="Google" id="ProtNLM"/>
    </source>
</evidence>
<feature type="region of interest" description="Disordered" evidence="1">
    <location>
        <begin position="21"/>
        <end position="41"/>
    </location>
</feature>
<sequence length="104" mass="11880">MKYVAMFVFVGMIAGTAPALAESPHGGELPPGLQKKVERGEPLPPGWERKLNYRKGDYFDRELLRYGDVRNIDGGRQRVEVEDRVYTILKDTREIIDILNPAYD</sequence>
<dbReference type="Gene3D" id="3.10.450.160">
    <property type="entry name" value="inner membrane protein cigr"/>
    <property type="match status" value="1"/>
</dbReference>
<organism evidence="3 4">
    <name type="scientific">Marinobacter panjinensis</name>
    <dbReference type="NCBI Taxonomy" id="2576384"/>
    <lineage>
        <taxon>Bacteria</taxon>
        <taxon>Pseudomonadati</taxon>
        <taxon>Pseudomonadota</taxon>
        <taxon>Gammaproteobacteria</taxon>
        <taxon>Pseudomonadales</taxon>
        <taxon>Marinobacteraceae</taxon>
        <taxon>Marinobacter</taxon>
    </lineage>
</organism>
<dbReference type="RefSeq" id="WP_137436405.1">
    <property type="nucleotide sequence ID" value="NZ_JANRHC010000002.1"/>
</dbReference>